<dbReference type="InterPro" id="IPR050595">
    <property type="entry name" value="Bact_response_regulator"/>
</dbReference>
<evidence type="ECO:0000256" key="1">
    <source>
        <dbReference type="ARBA" id="ARBA00022553"/>
    </source>
</evidence>
<name>A0A382B3G5_9ZZZZ</name>
<evidence type="ECO:0000313" key="3">
    <source>
        <dbReference type="EMBL" id="SVB08144.1"/>
    </source>
</evidence>
<accession>A0A382B3G5</accession>
<dbReference type="Pfam" id="PF00072">
    <property type="entry name" value="Response_reg"/>
    <property type="match status" value="1"/>
</dbReference>
<dbReference type="GO" id="GO:0000160">
    <property type="term" value="P:phosphorelay signal transduction system"/>
    <property type="evidence" value="ECO:0007669"/>
    <property type="project" value="InterPro"/>
</dbReference>
<dbReference type="EMBL" id="UINC01027976">
    <property type="protein sequence ID" value="SVB08144.1"/>
    <property type="molecule type" value="Genomic_DNA"/>
</dbReference>
<feature type="domain" description="Response regulatory" evidence="2">
    <location>
        <begin position="1"/>
        <end position="81"/>
    </location>
</feature>
<protein>
    <recommendedName>
        <fullName evidence="2">Response regulatory domain-containing protein</fullName>
    </recommendedName>
</protein>
<dbReference type="PROSITE" id="PS50110">
    <property type="entry name" value="RESPONSE_REGULATORY"/>
    <property type="match status" value="1"/>
</dbReference>
<gene>
    <name evidence="3" type="ORF">METZ01_LOCUS160998</name>
</gene>
<proteinExistence type="predicted"/>
<dbReference type="PANTHER" id="PTHR44591:SF3">
    <property type="entry name" value="RESPONSE REGULATORY DOMAIN-CONTAINING PROTEIN"/>
    <property type="match status" value="1"/>
</dbReference>
<dbReference type="AlphaFoldDB" id="A0A382B3G5"/>
<sequence>MVVDDERNMRESLKTILESRGTLVDAVESAEEGLMAIEASNYFMVITDARLEGMSGYDFLRETHERWPDLPVLMITAYATP</sequence>
<dbReference type="PANTHER" id="PTHR44591">
    <property type="entry name" value="STRESS RESPONSE REGULATOR PROTEIN 1"/>
    <property type="match status" value="1"/>
</dbReference>
<dbReference type="Gene3D" id="3.40.50.2300">
    <property type="match status" value="1"/>
</dbReference>
<keyword evidence="1" id="KW-0597">Phosphoprotein</keyword>
<dbReference type="SUPFAM" id="SSF52172">
    <property type="entry name" value="CheY-like"/>
    <property type="match status" value="1"/>
</dbReference>
<reference evidence="3" key="1">
    <citation type="submission" date="2018-05" db="EMBL/GenBank/DDBJ databases">
        <authorList>
            <person name="Lanie J.A."/>
            <person name="Ng W.-L."/>
            <person name="Kazmierczak K.M."/>
            <person name="Andrzejewski T.M."/>
            <person name="Davidsen T.M."/>
            <person name="Wayne K.J."/>
            <person name="Tettelin H."/>
            <person name="Glass J.I."/>
            <person name="Rusch D."/>
            <person name="Podicherti R."/>
            <person name="Tsui H.-C.T."/>
            <person name="Winkler M.E."/>
        </authorList>
    </citation>
    <scope>NUCLEOTIDE SEQUENCE</scope>
</reference>
<organism evidence="3">
    <name type="scientific">marine metagenome</name>
    <dbReference type="NCBI Taxonomy" id="408172"/>
    <lineage>
        <taxon>unclassified sequences</taxon>
        <taxon>metagenomes</taxon>
        <taxon>ecological metagenomes</taxon>
    </lineage>
</organism>
<dbReference type="InterPro" id="IPR001789">
    <property type="entry name" value="Sig_transdc_resp-reg_receiver"/>
</dbReference>
<evidence type="ECO:0000259" key="2">
    <source>
        <dbReference type="PROSITE" id="PS50110"/>
    </source>
</evidence>
<feature type="non-terminal residue" evidence="3">
    <location>
        <position position="81"/>
    </location>
</feature>
<dbReference type="CDD" id="cd00156">
    <property type="entry name" value="REC"/>
    <property type="match status" value="1"/>
</dbReference>
<dbReference type="InterPro" id="IPR011006">
    <property type="entry name" value="CheY-like_superfamily"/>
</dbReference>